<dbReference type="Gene3D" id="3.40.50.620">
    <property type="entry name" value="HUPs"/>
    <property type="match status" value="1"/>
</dbReference>
<evidence type="ECO:0000256" key="2">
    <source>
        <dbReference type="ARBA" id="ARBA00022598"/>
    </source>
</evidence>
<dbReference type="NCBIfam" id="TIGR00234">
    <property type="entry name" value="tyrS"/>
    <property type="match status" value="1"/>
</dbReference>
<dbReference type="Pfam" id="PF00579">
    <property type="entry name" value="tRNA-synt_1b"/>
    <property type="match status" value="1"/>
</dbReference>
<dbReference type="GO" id="GO:0005739">
    <property type="term" value="C:mitochondrion"/>
    <property type="evidence" value="ECO:0007669"/>
    <property type="project" value="TreeGrafter"/>
</dbReference>
<dbReference type="GO" id="GO:0003723">
    <property type="term" value="F:RNA binding"/>
    <property type="evidence" value="ECO:0007669"/>
    <property type="project" value="UniProtKB-KW"/>
</dbReference>
<dbReference type="GO" id="GO:0006437">
    <property type="term" value="P:tyrosyl-tRNA aminoacylation"/>
    <property type="evidence" value="ECO:0007669"/>
    <property type="project" value="InterPro"/>
</dbReference>
<sequence length="480" mass="54139">MIRNFTKRLLINNSLNNINKFGSIKVRPFCSITSTTTNTININDENNVINVLKKRGFIHQMTATDNEMITMTTLNNKNKISLYAGFDPTADSLHIGNLLTLMVMLHFKRHGHNPIALMGGATALIGDPSGKSTDRIMLTEEFIEENLKYIKENITAVLGEDTLVVNNIEWNKNMDVITFLREVGSYFRVGSMIKKDFIQNRLSDSNENGISFTEFCYSLFQANDFAHLFKKHGCSIQIGGSDQWGNITAGCDLIKKKLKGNAQGITIPLLTNSAGKKLGKSEGNSIWLSPHRTSPYKFYQYWIQVSDEDVERLLKLFTLLPLDEVSNLVARHNENPHLRLGQKTIAEHVTRLIHGQKGVEEALNTTELLFGESNKLLTPNASTTKVGDFDIGYLLSRVNFVELERSKFVDNQSETILNLFSQVSDTSKSKVKQLLQSKSIYLNNIPVTSNSQFIQSSDLIANDFIYLKSGKKIYYLIKFT</sequence>
<evidence type="ECO:0000256" key="8">
    <source>
        <dbReference type="ARBA" id="ARBA00048248"/>
    </source>
</evidence>
<evidence type="ECO:0000256" key="5">
    <source>
        <dbReference type="ARBA" id="ARBA00022917"/>
    </source>
</evidence>
<protein>
    <recommendedName>
        <fullName evidence="1 10">Tyrosine--tRNA ligase</fullName>
        <ecNumber evidence="1 10">6.1.1.1</ecNumber>
    </recommendedName>
    <alternativeName>
        <fullName evidence="7 10">Tyrosyl-tRNA synthetase</fullName>
    </alternativeName>
</protein>
<dbReference type="InterPro" id="IPR001412">
    <property type="entry name" value="aa-tRNA-synth_I_CS"/>
</dbReference>
<dbReference type="EMBL" id="JAVFKY010000001">
    <property type="protein sequence ID" value="KAK5582474.1"/>
    <property type="molecule type" value="Genomic_DNA"/>
</dbReference>
<dbReference type="InterPro" id="IPR002305">
    <property type="entry name" value="aa-tRNA-synth_Ic"/>
</dbReference>
<evidence type="ECO:0000313" key="12">
    <source>
        <dbReference type="Proteomes" id="UP001344447"/>
    </source>
</evidence>
<dbReference type="CDD" id="cd00805">
    <property type="entry name" value="TyrRS_core"/>
    <property type="match status" value="1"/>
</dbReference>
<name>A0AAN7TYU0_9MYCE</name>
<dbReference type="InterPro" id="IPR014729">
    <property type="entry name" value="Rossmann-like_a/b/a_fold"/>
</dbReference>
<keyword evidence="2 10" id="KW-0436">Ligase</keyword>
<dbReference type="PRINTS" id="PR01040">
    <property type="entry name" value="TRNASYNTHTYR"/>
</dbReference>
<dbReference type="PANTHER" id="PTHR11766">
    <property type="entry name" value="TYROSYL-TRNA SYNTHETASE"/>
    <property type="match status" value="1"/>
</dbReference>
<dbReference type="InterPro" id="IPR036986">
    <property type="entry name" value="S4_RNA-bd_sf"/>
</dbReference>
<keyword evidence="6 10" id="KW-0030">Aminoacyl-tRNA synthetase</keyword>
<dbReference type="AlphaFoldDB" id="A0AAN7TYU0"/>
<dbReference type="InterPro" id="IPR002307">
    <property type="entry name" value="Tyr-tRNA-ligase"/>
</dbReference>
<reference evidence="11 12" key="1">
    <citation type="submission" date="2023-11" db="EMBL/GenBank/DDBJ databases">
        <title>Dfirmibasis_genome.</title>
        <authorList>
            <person name="Edelbroek B."/>
            <person name="Kjellin J."/>
            <person name="Jerlstrom-Hultqvist J."/>
            <person name="Soderbom F."/>
        </authorList>
    </citation>
    <scope>NUCLEOTIDE SEQUENCE [LARGE SCALE GENOMIC DNA]</scope>
    <source>
        <strain evidence="11 12">TNS-C-14</strain>
    </source>
</reference>
<dbReference type="FunFam" id="1.10.240.10:FF:000001">
    <property type="entry name" value="Tyrosine--tRNA ligase"/>
    <property type="match status" value="1"/>
</dbReference>
<dbReference type="GO" id="GO:0005829">
    <property type="term" value="C:cytosol"/>
    <property type="evidence" value="ECO:0007669"/>
    <property type="project" value="TreeGrafter"/>
</dbReference>
<keyword evidence="9" id="KW-0694">RNA-binding</keyword>
<evidence type="ECO:0000256" key="6">
    <source>
        <dbReference type="ARBA" id="ARBA00023146"/>
    </source>
</evidence>
<dbReference type="Gene3D" id="1.10.240.10">
    <property type="entry name" value="Tyrosyl-Transfer RNA Synthetase"/>
    <property type="match status" value="1"/>
</dbReference>
<dbReference type="PROSITE" id="PS50889">
    <property type="entry name" value="S4"/>
    <property type="match status" value="1"/>
</dbReference>
<gene>
    <name evidence="11" type="ORF">RB653_004059</name>
</gene>
<keyword evidence="12" id="KW-1185">Reference proteome</keyword>
<dbReference type="Proteomes" id="UP001344447">
    <property type="component" value="Unassembled WGS sequence"/>
</dbReference>
<evidence type="ECO:0000256" key="10">
    <source>
        <dbReference type="RuleBase" id="RU361234"/>
    </source>
</evidence>
<comment type="catalytic activity">
    <reaction evidence="8 10">
        <text>tRNA(Tyr) + L-tyrosine + ATP = L-tyrosyl-tRNA(Tyr) + AMP + diphosphate + H(+)</text>
        <dbReference type="Rhea" id="RHEA:10220"/>
        <dbReference type="Rhea" id="RHEA-COMP:9706"/>
        <dbReference type="Rhea" id="RHEA-COMP:9707"/>
        <dbReference type="ChEBI" id="CHEBI:15378"/>
        <dbReference type="ChEBI" id="CHEBI:30616"/>
        <dbReference type="ChEBI" id="CHEBI:33019"/>
        <dbReference type="ChEBI" id="CHEBI:58315"/>
        <dbReference type="ChEBI" id="CHEBI:78442"/>
        <dbReference type="ChEBI" id="CHEBI:78536"/>
        <dbReference type="ChEBI" id="CHEBI:456215"/>
        <dbReference type="EC" id="6.1.1.1"/>
    </reaction>
</comment>
<accession>A0AAN7TYU0</accession>
<keyword evidence="5 10" id="KW-0648">Protein biosynthesis</keyword>
<evidence type="ECO:0000256" key="4">
    <source>
        <dbReference type="ARBA" id="ARBA00022840"/>
    </source>
</evidence>
<organism evidence="11 12">
    <name type="scientific">Dictyostelium firmibasis</name>
    <dbReference type="NCBI Taxonomy" id="79012"/>
    <lineage>
        <taxon>Eukaryota</taxon>
        <taxon>Amoebozoa</taxon>
        <taxon>Evosea</taxon>
        <taxon>Eumycetozoa</taxon>
        <taxon>Dictyostelia</taxon>
        <taxon>Dictyosteliales</taxon>
        <taxon>Dictyosteliaceae</taxon>
        <taxon>Dictyostelium</taxon>
    </lineage>
</organism>
<dbReference type="PANTHER" id="PTHR11766:SF0">
    <property type="entry name" value="TYROSINE--TRNA LIGASE, MITOCHONDRIAL"/>
    <property type="match status" value="1"/>
</dbReference>
<dbReference type="PROSITE" id="PS00178">
    <property type="entry name" value="AA_TRNA_LIGASE_I"/>
    <property type="match status" value="1"/>
</dbReference>
<keyword evidence="4 10" id="KW-0067">ATP-binding</keyword>
<evidence type="ECO:0000313" key="11">
    <source>
        <dbReference type="EMBL" id="KAK5582474.1"/>
    </source>
</evidence>
<keyword evidence="3 10" id="KW-0547">Nucleotide-binding</keyword>
<dbReference type="InterPro" id="IPR024088">
    <property type="entry name" value="Tyr-tRNA-ligase_bac-type"/>
</dbReference>
<evidence type="ECO:0000256" key="1">
    <source>
        <dbReference type="ARBA" id="ARBA00013160"/>
    </source>
</evidence>
<dbReference type="GO" id="GO:0005524">
    <property type="term" value="F:ATP binding"/>
    <property type="evidence" value="ECO:0007669"/>
    <property type="project" value="UniProtKB-KW"/>
</dbReference>
<evidence type="ECO:0000256" key="7">
    <source>
        <dbReference type="ARBA" id="ARBA00033323"/>
    </source>
</evidence>
<dbReference type="SUPFAM" id="SSF55174">
    <property type="entry name" value="Alpha-L RNA-binding motif"/>
    <property type="match status" value="1"/>
</dbReference>
<comment type="caution">
    <text evidence="11">The sequence shown here is derived from an EMBL/GenBank/DDBJ whole genome shotgun (WGS) entry which is preliminary data.</text>
</comment>
<dbReference type="SUPFAM" id="SSF52374">
    <property type="entry name" value="Nucleotidylyl transferase"/>
    <property type="match status" value="1"/>
</dbReference>
<comment type="similarity">
    <text evidence="10">Belongs to the class-I aminoacyl-tRNA synthetase family.</text>
</comment>
<dbReference type="Gene3D" id="3.10.290.10">
    <property type="entry name" value="RNA-binding S4 domain"/>
    <property type="match status" value="1"/>
</dbReference>
<dbReference type="HAMAP" id="MF_02006">
    <property type="entry name" value="Tyr_tRNA_synth_type1"/>
    <property type="match status" value="1"/>
</dbReference>
<evidence type="ECO:0000256" key="9">
    <source>
        <dbReference type="PROSITE-ProRule" id="PRU00182"/>
    </source>
</evidence>
<dbReference type="InterPro" id="IPR024107">
    <property type="entry name" value="Tyr-tRNA-ligase_bac_1"/>
</dbReference>
<evidence type="ECO:0000256" key="3">
    <source>
        <dbReference type="ARBA" id="ARBA00022741"/>
    </source>
</evidence>
<dbReference type="EC" id="6.1.1.1" evidence="1 10"/>
<proteinExistence type="inferred from homology"/>
<dbReference type="GO" id="GO:0004831">
    <property type="term" value="F:tyrosine-tRNA ligase activity"/>
    <property type="evidence" value="ECO:0007669"/>
    <property type="project" value="UniProtKB-EC"/>
</dbReference>
<dbReference type="FunFam" id="3.40.50.620:FF:000425">
    <property type="entry name" value="Tyrosine--tRNA ligase"/>
    <property type="match status" value="1"/>
</dbReference>